<name>A0A6A2ZJT9_HIBSY</name>
<comment type="caution">
    <text evidence="3">The sequence shown here is derived from an EMBL/GenBank/DDBJ whole genome shotgun (WGS) entry which is preliminary data.</text>
</comment>
<keyword evidence="4" id="KW-1185">Reference proteome</keyword>
<dbReference type="AlphaFoldDB" id="A0A6A2ZJT9"/>
<dbReference type="Proteomes" id="UP000436088">
    <property type="component" value="Unassembled WGS sequence"/>
</dbReference>
<feature type="signal peptide" evidence="2">
    <location>
        <begin position="1"/>
        <end position="22"/>
    </location>
</feature>
<keyword evidence="2" id="KW-0732">Signal</keyword>
<accession>A0A6A2ZJT9</accession>
<evidence type="ECO:0000256" key="2">
    <source>
        <dbReference type="SAM" id="SignalP"/>
    </source>
</evidence>
<evidence type="ECO:0008006" key="5">
    <source>
        <dbReference type="Google" id="ProtNLM"/>
    </source>
</evidence>
<organism evidence="3 4">
    <name type="scientific">Hibiscus syriacus</name>
    <name type="common">Rose of Sharon</name>
    <dbReference type="NCBI Taxonomy" id="106335"/>
    <lineage>
        <taxon>Eukaryota</taxon>
        <taxon>Viridiplantae</taxon>
        <taxon>Streptophyta</taxon>
        <taxon>Embryophyta</taxon>
        <taxon>Tracheophyta</taxon>
        <taxon>Spermatophyta</taxon>
        <taxon>Magnoliopsida</taxon>
        <taxon>eudicotyledons</taxon>
        <taxon>Gunneridae</taxon>
        <taxon>Pentapetalae</taxon>
        <taxon>rosids</taxon>
        <taxon>malvids</taxon>
        <taxon>Malvales</taxon>
        <taxon>Malvaceae</taxon>
        <taxon>Malvoideae</taxon>
        <taxon>Hibiscus</taxon>
    </lineage>
</organism>
<evidence type="ECO:0000256" key="1">
    <source>
        <dbReference type="SAM" id="MobiDB-lite"/>
    </source>
</evidence>
<gene>
    <name evidence="3" type="ORF">F3Y22_tig00110840pilonHSYRG00031</name>
</gene>
<protein>
    <recommendedName>
        <fullName evidence="5">Transmembrane protein</fullName>
    </recommendedName>
</protein>
<feature type="chain" id="PRO_5025634701" description="Transmembrane protein" evidence="2">
    <location>
        <begin position="23"/>
        <end position="108"/>
    </location>
</feature>
<evidence type="ECO:0000313" key="4">
    <source>
        <dbReference type="Proteomes" id="UP000436088"/>
    </source>
</evidence>
<feature type="compositionally biased region" description="Low complexity" evidence="1">
    <location>
        <begin position="67"/>
        <end position="81"/>
    </location>
</feature>
<proteinExistence type="predicted"/>
<dbReference type="EMBL" id="VEPZ02001136">
    <property type="protein sequence ID" value="KAE8692314.1"/>
    <property type="molecule type" value="Genomic_DNA"/>
</dbReference>
<evidence type="ECO:0000313" key="3">
    <source>
        <dbReference type="EMBL" id="KAE8692314.1"/>
    </source>
</evidence>
<sequence>MARQIGFLFLLLSIAFVALVSAEDKASPTSSQRGIPMPSHDHDVIGNSGDEGAPSGGPVGAGDIVAGPLGSGSHSSPSEAPTGRATITQGGFSAVCGAISVVVGYFFF</sequence>
<reference evidence="3" key="1">
    <citation type="submission" date="2019-09" db="EMBL/GenBank/DDBJ databases">
        <title>Draft genome information of white flower Hibiscus syriacus.</title>
        <authorList>
            <person name="Kim Y.-M."/>
        </authorList>
    </citation>
    <scope>NUCLEOTIDE SEQUENCE [LARGE SCALE GENOMIC DNA]</scope>
    <source>
        <strain evidence="3">YM2019G1</strain>
    </source>
</reference>
<feature type="region of interest" description="Disordered" evidence="1">
    <location>
        <begin position="27"/>
        <end position="84"/>
    </location>
</feature>